<dbReference type="InterPro" id="IPR000340">
    <property type="entry name" value="Dual-sp_phosphatase_cat-dom"/>
</dbReference>
<organism evidence="6 7">
    <name type="scientific">Dimorphilus gyrociliatus</name>
    <dbReference type="NCBI Taxonomy" id="2664684"/>
    <lineage>
        <taxon>Eukaryota</taxon>
        <taxon>Metazoa</taxon>
        <taxon>Spiralia</taxon>
        <taxon>Lophotrochozoa</taxon>
        <taxon>Annelida</taxon>
        <taxon>Polychaeta</taxon>
        <taxon>Polychaeta incertae sedis</taxon>
        <taxon>Dinophilidae</taxon>
        <taxon>Dimorphilus</taxon>
    </lineage>
</organism>
<keyword evidence="7" id="KW-1185">Reference proteome</keyword>
<name>A0A7I8VYZ2_9ANNE</name>
<evidence type="ECO:0000256" key="1">
    <source>
        <dbReference type="ARBA" id="ARBA00008601"/>
    </source>
</evidence>
<gene>
    <name evidence="6" type="ORF">DGYR_LOCUS9426</name>
</gene>
<keyword evidence="3" id="KW-0378">Hydrolase</keyword>
<evidence type="ECO:0000256" key="4">
    <source>
        <dbReference type="ARBA" id="ARBA00022912"/>
    </source>
</evidence>
<dbReference type="Gene3D" id="3.90.190.10">
    <property type="entry name" value="Protein tyrosine phosphatase superfamily"/>
    <property type="match status" value="1"/>
</dbReference>
<dbReference type="EMBL" id="CAJFCJ010000014">
    <property type="protein sequence ID" value="CAD5121478.1"/>
    <property type="molecule type" value="Genomic_DNA"/>
</dbReference>
<evidence type="ECO:0000313" key="7">
    <source>
        <dbReference type="Proteomes" id="UP000549394"/>
    </source>
</evidence>
<feature type="domain" description="Tyrosine-protein phosphatase" evidence="5">
    <location>
        <begin position="42"/>
        <end position="186"/>
    </location>
</feature>
<sequence>MDYYIRKTFEVEQRDRDPTENDYLKKLKNILSAPPTFGVPPEPSIVVGNVFLGSLADAENIPMMKAYRMERIIICENVSPIRRRRIDDMFKPVDIEYNIIPIEDDEEFMVRHYFEMAHRFINEARTLGHRVLIACPGVSRSGVLALSYLISQGFTLFEATRSLKDKRRLLLCNEGFMKQLVSYAREKCRLDNLEGISAPEYGRPIDLYRIRSAHLPAFL</sequence>
<comment type="similarity">
    <text evidence="1">Belongs to the protein-tyrosine phosphatase family. Non-receptor class dual specificity subfamily.</text>
</comment>
<evidence type="ECO:0000259" key="5">
    <source>
        <dbReference type="SMART" id="SM00195"/>
    </source>
</evidence>
<evidence type="ECO:0000256" key="2">
    <source>
        <dbReference type="ARBA" id="ARBA00013064"/>
    </source>
</evidence>
<dbReference type="GO" id="GO:0005737">
    <property type="term" value="C:cytoplasm"/>
    <property type="evidence" value="ECO:0007669"/>
    <property type="project" value="TreeGrafter"/>
</dbReference>
<accession>A0A7I8VYZ2</accession>
<dbReference type="SUPFAM" id="SSF52799">
    <property type="entry name" value="(Phosphotyrosine protein) phosphatases II"/>
    <property type="match status" value="1"/>
</dbReference>
<dbReference type="Pfam" id="PF00782">
    <property type="entry name" value="DSPc"/>
    <property type="match status" value="1"/>
</dbReference>
<reference evidence="6 7" key="1">
    <citation type="submission" date="2020-08" db="EMBL/GenBank/DDBJ databases">
        <authorList>
            <person name="Hejnol A."/>
        </authorList>
    </citation>
    <scope>NUCLEOTIDE SEQUENCE [LARGE SCALE GENOMIC DNA]</scope>
</reference>
<dbReference type="GO" id="GO:0004725">
    <property type="term" value="F:protein tyrosine phosphatase activity"/>
    <property type="evidence" value="ECO:0007669"/>
    <property type="project" value="UniProtKB-EC"/>
</dbReference>
<dbReference type="AlphaFoldDB" id="A0A7I8VYZ2"/>
<dbReference type="GO" id="GO:0043409">
    <property type="term" value="P:negative regulation of MAPK cascade"/>
    <property type="evidence" value="ECO:0007669"/>
    <property type="project" value="TreeGrafter"/>
</dbReference>
<dbReference type="SMART" id="SM00195">
    <property type="entry name" value="DSPc"/>
    <property type="match status" value="1"/>
</dbReference>
<dbReference type="EC" id="3.1.3.48" evidence="2"/>
<dbReference type="PANTHER" id="PTHR10159:SF519">
    <property type="entry name" value="DUAL SPECIFICITY PROTEIN PHOSPHATASE MPK3"/>
    <property type="match status" value="1"/>
</dbReference>
<dbReference type="PANTHER" id="PTHR10159">
    <property type="entry name" value="DUAL SPECIFICITY PROTEIN PHOSPHATASE"/>
    <property type="match status" value="1"/>
</dbReference>
<dbReference type="Proteomes" id="UP000549394">
    <property type="component" value="Unassembled WGS sequence"/>
</dbReference>
<evidence type="ECO:0000256" key="3">
    <source>
        <dbReference type="ARBA" id="ARBA00022801"/>
    </source>
</evidence>
<dbReference type="CDD" id="cd14498">
    <property type="entry name" value="DSP"/>
    <property type="match status" value="1"/>
</dbReference>
<dbReference type="OrthoDB" id="2017893at2759"/>
<proteinExistence type="inferred from homology"/>
<keyword evidence="4" id="KW-0904">Protein phosphatase</keyword>
<dbReference type="InterPro" id="IPR020422">
    <property type="entry name" value="TYR_PHOSPHATASE_DUAL_dom"/>
</dbReference>
<evidence type="ECO:0000313" key="6">
    <source>
        <dbReference type="EMBL" id="CAD5121478.1"/>
    </source>
</evidence>
<comment type="caution">
    <text evidence="6">The sequence shown here is derived from an EMBL/GenBank/DDBJ whole genome shotgun (WGS) entry which is preliminary data.</text>
</comment>
<protein>
    <recommendedName>
        <fullName evidence="2">protein-tyrosine-phosphatase</fullName>
        <ecNumber evidence="2">3.1.3.48</ecNumber>
    </recommendedName>
</protein>
<dbReference type="InterPro" id="IPR029021">
    <property type="entry name" value="Prot-tyrosine_phosphatase-like"/>
</dbReference>